<evidence type="ECO:0000313" key="3">
    <source>
        <dbReference type="Proteomes" id="UP000034681"/>
    </source>
</evidence>
<keyword evidence="3" id="KW-1185">Reference proteome</keyword>
<evidence type="ECO:0000313" key="2">
    <source>
        <dbReference type="EMBL" id="KKJ01118.1"/>
    </source>
</evidence>
<organism evidence="2 3">
    <name type="scientific">Prochlorothrix hollandica PCC 9006 = CALU 1027</name>
    <dbReference type="NCBI Taxonomy" id="317619"/>
    <lineage>
        <taxon>Bacteria</taxon>
        <taxon>Bacillati</taxon>
        <taxon>Cyanobacteriota</taxon>
        <taxon>Cyanophyceae</taxon>
        <taxon>Prochlorotrichales</taxon>
        <taxon>Prochlorotrichaceae</taxon>
        <taxon>Prochlorothrix</taxon>
    </lineage>
</organism>
<sequence>MFKDLRCLLEQGRPFTVLAQKPGTWADRDKSAGYRPGTRREGRIKKKGWSPWVSSPQNCHPVALDSGAKAVIMDSSDGVGEDGMGWEKMGEVKPNP</sequence>
<evidence type="ECO:0000256" key="1">
    <source>
        <dbReference type="SAM" id="MobiDB-lite"/>
    </source>
</evidence>
<reference evidence="2" key="1">
    <citation type="submission" date="2012-04" db="EMBL/GenBank/DDBJ databases">
        <authorList>
            <person name="Borisov I.G."/>
            <person name="Ivanikova N.V."/>
            <person name="Pinevich A.V."/>
        </authorList>
    </citation>
    <scope>NUCLEOTIDE SEQUENCE [LARGE SCALE GENOMIC DNA]</scope>
    <source>
        <strain evidence="2">CALU 1027</strain>
    </source>
</reference>
<comment type="caution">
    <text evidence="2">The sequence shown here is derived from an EMBL/GenBank/DDBJ whole genome shotgun (WGS) entry which is preliminary data.</text>
</comment>
<proteinExistence type="predicted"/>
<feature type="region of interest" description="Disordered" evidence="1">
    <location>
        <begin position="74"/>
        <end position="96"/>
    </location>
</feature>
<name>A0A0M2Q1E0_PROHO</name>
<dbReference type="Proteomes" id="UP000034681">
    <property type="component" value="Unassembled WGS sequence"/>
</dbReference>
<dbReference type="AlphaFoldDB" id="A0A0M2Q1E0"/>
<protein>
    <submittedName>
        <fullName evidence="2">Uncharacterized protein</fullName>
    </submittedName>
</protein>
<dbReference type="EMBL" id="AJTX02000002">
    <property type="protein sequence ID" value="KKJ01118.1"/>
    <property type="molecule type" value="Genomic_DNA"/>
</dbReference>
<gene>
    <name evidence="2" type="ORF">PROH_01600</name>
</gene>
<accession>A0A0M2Q1E0</accession>